<feature type="transmembrane region" description="Helical" evidence="7">
    <location>
        <begin position="327"/>
        <end position="353"/>
    </location>
</feature>
<evidence type="ECO:0000256" key="3">
    <source>
        <dbReference type="ARBA" id="ARBA00022692"/>
    </source>
</evidence>
<dbReference type="Proteomes" id="UP000198948">
    <property type="component" value="Unassembled WGS sequence"/>
</dbReference>
<organism evidence="10 11">
    <name type="scientific">Isobaculum melis</name>
    <dbReference type="NCBI Taxonomy" id="142588"/>
    <lineage>
        <taxon>Bacteria</taxon>
        <taxon>Bacillati</taxon>
        <taxon>Bacillota</taxon>
        <taxon>Bacilli</taxon>
        <taxon>Lactobacillales</taxon>
        <taxon>Carnobacteriaceae</taxon>
        <taxon>Isobaculum</taxon>
    </lineage>
</organism>
<dbReference type="STRING" id="142588.SAMN04488559_1099"/>
<sequence>MKANFKMALDSIFANKMRSFLTMLGIIIGITAVIAILAVGNGATSQITGTFNDLGASTISLSVSDKAIKADYITKADLQTMKDSIQKLDYISPDARLAGTITSDFSDKSVIAYGGTTDLQFTNQTMKNNLVYGRYFNQNEYDDAKNVAVISEDGATVLFNGRKDVVGEKINISYRGTALSLKIIGVTASSQESTVGFFDAENMPVFIATPLTTLETLNPELGNLDSVTVKVSSKDDIDSVSKQMVRLLETRHEKVGDDLYSATNFLQSLDQIDSVLGLFINFIAAVAAIALVVGGIGVMNIMLVSVTERTREIGTRKALGATTNTILFQFLMESVILSLIGGIIGLVLGILLANGVASALDIVPSITPGAVILVLLFSSAVGIFFGIYPARKAAKLDPIEALRYE</sequence>
<dbReference type="Pfam" id="PF02687">
    <property type="entry name" value="FtsX"/>
    <property type="match status" value="1"/>
</dbReference>
<dbReference type="InterPro" id="IPR025857">
    <property type="entry name" value="MacB_PCD"/>
</dbReference>
<keyword evidence="11" id="KW-1185">Reference proteome</keyword>
<evidence type="ECO:0000256" key="5">
    <source>
        <dbReference type="ARBA" id="ARBA00023136"/>
    </source>
</evidence>
<evidence type="ECO:0000259" key="9">
    <source>
        <dbReference type="Pfam" id="PF12704"/>
    </source>
</evidence>
<dbReference type="Pfam" id="PF12704">
    <property type="entry name" value="MacB_PCD"/>
    <property type="match status" value="1"/>
</dbReference>
<feature type="domain" description="MacB-like periplasmic core" evidence="9">
    <location>
        <begin position="19"/>
        <end position="246"/>
    </location>
</feature>
<dbReference type="GO" id="GO:0005886">
    <property type="term" value="C:plasma membrane"/>
    <property type="evidence" value="ECO:0007669"/>
    <property type="project" value="UniProtKB-SubCell"/>
</dbReference>
<keyword evidence="2" id="KW-1003">Cell membrane</keyword>
<accession>A0A1H9SST9</accession>
<keyword evidence="4 7" id="KW-1133">Transmembrane helix</keyword>
<evidence type="ECO:0000256" key="2">
    <source>
        <dbReference type="ARBA" id="ARBA00022475"/>
    </source>
</evidence>
<dbReference type="PANTHER" id="PTHR30572:SF4">
    <property type="entry name" value="ABC TRANSPORTER PERMEASE YTRF"/>
    <property type="match status" value="1"/>
</dbReference>
<evidence type="ECO:0000256" key="6">
    <source>
        <dbReference type="ARBA" id="ARBA00038076"/>
    </source>
</evidence>
<dbReference type="GO" id="GO:0022857">
    <property type="term" value="F:transmembrane transporter activity"/>
    <property type="evidence" value="ECO:0007669"/>
    <property type="project" value="TreeGrafter"/>
</dbReference>
<evidence type="ECO:0000313" key="10">
    <source>
        <dbReference type="EMBL" id="SER87971.1"/>
    </source>
</evidence>
<feature type="transmembrane region" description="Helical" evidence="7">
    <location>
        <begin position="20"/>
        <end position="40"/>
    </location>
</feature>
<dbReference type="EMBL" id="FOHA01000009">
    <property type="protein sequence ID" value="SER87971.1"/>
    <property type="molecule type" value="Genomic_DNA"/>
</dbReference>
<dbReference type="AlphaFoldDB" id="A0A1H9SST9"/>
<evidence type="ECO:0000259" key="8">
    <source>
        <dbReference type="Pfam" id="PF02687"/>
    </source>
</evidence>
<dbReference type="RefSeq" id="WP_092652153.1">
    <property type="nucleotide sequence ID" value="NZ_FOHA01000009.1"/>
</dbReference>
<dbReference type="InterPro" id="IPR003838">
    <property type="entry name" value="ABC3_permease_C"/>
</dbReference>
<feature type="transmembrane region" description="Helical" evidence="7">
    <location>
        <begin position="365"/>
        <end position="388"/>
    </location>
</feature>
<gene>
    <name evidence="10" type="ORF">SAMN04488559_1099</name>
</gene>
<evidence type="ECO:0000313" key="11">
    <source>
        <dbReference type="Proteomes" id="UP000198948"/>
    </source>
</evidence>
<dbReference type="OrthoDB" id="9770036at2"/>
<protein>
    <submittedName>
        <fullName evidence="10">Putative ABC transport system permease protein</fullName>
    </submittedName>
</protein>
<feature type="domain" description="ABC3 transporter permease C-terminal" evidence="8">
    <location>
        <begin position="285"/>
        <end position="398"/>
    </location>
</feature>
<keyword evidence="3 7" id="KW-0812">Transmembrane</keyword>
<feature type="transmembrane region" description="Helical" evidence="7">
    <location>
        <begin position="278"/>
        <end position="306"/>
    </location>
</feature>
<comment type="subcellular location">
    <subcellularLocation>
        <location evidence="1">Cell membrane</location>
        <topology evidence="1">Multi-pass membrane protein</topology>
    </subcellularLocation>
</comment>
<reference evidence="10 11" key="1">
    <citation type="submission" date="2016-10" db="EMBL/GenBank/DDBJ databases">
        <authorList>
            <person name="de Groot N.N."/>
        </authorList>
    </citation>
    <scope>NUCLEOTIDE SEQUENCE [LARGE SCALE GENOMIC DNA]</scope>
    <source>
        <strain evidence="10 11">DSM 13760</strain>
    </source>
</reference>
<evidence type="ECO:0000256" key="4">
    <source>
        <dbReference type="ARBA" id="ARBA00022989"/>
    </source>
</evidence>
<keyword evidence="5 7" id="KW-0472">Membrane</keyword>
<evidence type="ECO:0000256" key="7">
    <source>
        <dbReference type="SAM" id="Phobius"/>
    </source>
</evidence>
<comment type="similarity">
    <text evidence="6">Belongs to the ABC-4 integral membrane protein family.</text>
</comment>
<proteinExistence type="inferred from homology"/>
<dbReference type="PANTHER" id="PTHR30572">
    <property type="entry name" value="MEMBRANE COMPONENT OF TRANSPORTER-RELATED"/>
    <property type="match status" value="1"/>
</dbReference>
<name>A0A1H9SST9_9LACT</name>
<dbReference type="InterPro" id="IPR050250">
    <property type="entry name" value="Macrolide_Exporter_MacB"/>
</dbReference>
<evidence type="ECO:0000256" key="1">
    <source>
        <dbReference type="ARBA" id="ARBA00004651"/>
    </source>
</evidence>